<feature type="domain" description="MobA-like NTP transferase" evidence="9">
    <location>
        <begin position="10"/>
        <end position="166"/>
    </location>
</feature>
<dbReference type="AlphaFoldDB" id="A0A6B3NIF1"/>
<evidence type="ECO:0000256" key="8">
    <source>
        <dbReference type="HAMAP-Rule" id="MF_00316"/>
    </source>
</evidence>
<evidence type="ECO:0000256" key="2">
    <source>
        <dbReference type="ARBA" id="ARBA00022679"/>
    </source>
</evidence>
<accession>A0A6B3NIF1</accession>
<keyword evidence="1 8" id="KW-0963">Cytoplasm</keyword>
<dbReference type="NCBIfam" id="NF002741">
    <property type="entry name" value="PRK02726.1"/>
    <property type="match status" value="1"/>
</dbReference>
<dbReference type="InterPro" id="IPR029044">
    <property type="entry name" value="Nucleotide-diphossugar_trans"/>
</dbReference>
<comment type="catalytic activity">
    <reaction evidence="8">
        <text>Mo-molybdopterin + GTP + H(+) = Mo-molybdopterin guanine dinucleotide + diphosphate</text>
        <dbReference type="Rhea" id="RHEA:34243"/>
        <dbReference type="ChEBI" id="CHEBI:15378"/>
        <dbReference type="ChEBI" id="CHEBI:33019"/>
        <dbReference type="ChEBI" id="CHEBI:37565"/>
        <dbReference type="ChEBI" id="CHEBI:71302"/>
        <dbReference type="ChEBI" id="CHEBI:71310"/>
        <dbReference type="EC" id="2.7.7.77"/>
    </reaction>
</comment>
<dbReference type="Gene3D" id="3.90.550.10">
    <property type="entry name" value="Spore Coat Polysaccharide Biosynthesis Protein SpsA, Chain A"/>
    <property type="match status" value="1"/>
</dbReference>
<evidence type="ECO:0000256" key="6">
    <source>
        <dbReference type="ARBA" id="ARBA00023134"/>
    </source>
</evidence>
<dbReference type="GO" id="GO:0005737">
    <property type="term" value="C:cytoplasm"/>
    <property type="evidence" value="ECO:0007669"/>
    <property type="project" value="UniProtKB-SubCell"/>
</dbReference>
<feature type="binding site" evidence="8">
    <location>
        <position position="25"/>
    </location>
    <ligand>
        <name>GTP</name>
        <dbReference type="ChEBI" id="CHEBI:37565"/>
    </ligand>
</feature>
<feature type="binding site" evidence="8">
    <location>
        <position position="106"/>
    </location>
    <ligand>
        <name>Mg(2+)</name>
        <dbReference type="ChEBI" id="CHEBI:18420"/>
    </ligand>
</feature>
<keyword evidence="5 8" id="KW-0460">Magnesium</keyword>
<dbReference type="PANTHER" id="PTHR19136">
    <property type="entry name" value="MOLYBDENUM COFACTOR GUANYLYLTRANSFERASE"/>
    <property type="match status" value="1"/>
</dbReference>
<dbReference type="CDD" id="cd02503">
    <property type="entry name" value="MobA"/>
    <property type="match status" value="1"/>
</dbReference>
<evidence type="ECO:0000256" key="7">
    <source>
        <dbReference type="ARBA" id="ARBA00023150"/>
    </source>
</evidence>
<dbReference type="EC" id="2.7.7.77" evidence="8"/>
<comment type="similarity">
    <text evidence="8">Belongs to the MobA family.</text>
</comment>
<comment type="caution">
    <text evidence="8">Lacks conserved residue(s) required for the propagation of feature annotation.</text>
</comment>
<keyword evidence="7 8" id="KW-0501">Molybdenum cofactor biosynthesis</keyword>
<dbReference type="GO" id="GO:0005525">
    <property type="term" value="F:GTP binding"/>
    <property type="evidence" value="ECO:0007669"/>
    <property type="project" value="UniProtKB-UniRule"/>
</dbReference>
<comment type="domain">
    <text evidence="8">The N-terminal domain determines nucleotide recognition and specific binding, while the C-terminal domain determines the specific binding to the target protein.</text>
</comment>
<evidence type="ECO:0000256" key="4">
    <source>
        <dbReference type="ARBA" id="ARBA00022741"/>
    </source>
</evidence>
<dbReference type="InterPro" id="IPR025877">
    <property type="entry name" value="MobA-like_NTP_Trfase"/>
</dbReference>
<dbReference type="Pfam" id="PF12804">
    <property type="entry name" value="NTP_transf_3"/>
    <property type="match status" value="1"/>
</dbReference>
<proteinExistence type="inferred from homology"/>
<keyword evidence="2 8" id="KW-0808">Transferase</keyword>
<comment type="cofactor">
    <cofactor evidence="8">
        <name>Mg(2+)</name>
        <dbReference type="ChEBI" id="CHEBI:18420"/>
    </cofactor>
</comment>
<dbReference type="InterPro" id="IPR013482">
    <property type="entry name" value="Molybde_CF_guanTrfase"/>
</dbReference>
<evidence type="ECO:0000259" key="9">
    <source>
        <dbReference type="Pfam" id="PF12804"/>
    </source>
</evidence>
<keyword evidence="6 8" id="KW-0342">GTP-binding</keyword>
<reference evidence="10" key="1">
    <citation type="submission" date="2019-11" db="EMBL/GenBank/DDBJ databases">
        <title>Genomic insights into an expanded diversity of filamentous marine cyanobacteria reveals the extraordinary biosynthetic potential of Moorea and Okeania.</title>
        <authorList>
            <person name="Ferreira Leao T."/>
            <person name="Wang M."/>
            <person name="Moss N."/>
            <person name="Da Silva R."/>
            <person name="Sanders J."/>
            <person name="Nurk S."/>
            <person name="Gurevich A."/>
            <person name="Humphrey G."/>
            <person name="Reher R."/>
            <person name="Zhu Q."/>
            <person name="Belda-Ferre P."/>
            <person name="Glukhov E."/>
            <person name="Rex R."/>
            <person name="Dorrestein P.C."/>
            <person name="Knight R."/>
            <person name="Pevzner P."/>
            <person name="Gerwick W.H."/>
            <person name="Gerwick L."/>
        </authorList>
    </citation>
    <scope>NUCLEOTIDE SEQUENCE</scope>
    <source>
        <strain evidence="10">SIO1C4</strain>
    </source>
</reference>
<dbReference type="GO" id="GO:0006777">
    <property type="term" value="P:Mo-molybdopterin cofactor biosynthetic process"/>
    <property type="evidence" value="ECO:0007669"/>
    <property type="project" value="UniProtKB-KW"/>
</dbReference>
<name>A0A6B3NIF1_9CYAN</name>
<organism evidence="10">
    <name type="scientific">Symploca sp. SIO1C4</name>
    <dbReference type="NCBI Taxonomy" id="2607765"/>
    <lineage>
        <taxon>Bacteria</taxon>
        <taxon>Bacillati</taxon>
        <taxon>Cyanobacteriota</taxon>
        <taxon>Cyanophyceae</taxon>
        <taxon>Coleofasciculales</taxon>
        <taxon>Coleofasciculaceae</taxon>
        <taxon>Symploca</taxon>
    </lineage>
</organism>
<feature type="binding site" evidence="8">
    <location>
        <begin position="13"/>
        <end position="15"/>
    </location>
    <ligand>
        <name>GTP</name>
        <dbReference type="ChEBI" id="CHEBI:37565"/>
    </ligand>
</feature>
<dbReference type="EMBL" id="JAAHFQ010000608">
    <property type="protein sequence ID" value="NER30645.1"/>
    <property type="molecule type" value="Genomic_DNA"/>
</dbReference>
<evidence type="ECO:0000256" key="3">
    <source>
        <dbReference type="ARBA" id="ARBA00022723"/>
    </source>
</evidence>
<dbReference type="GO" id="GO:0061603">
    <property type="term" value="F:molybdenum cofactor guanylyltransferase activity"/>
    <property type="evidence" value="ECO:0007669"/>
    <property type="project" value="UniProtKB-EC"/>
</dbReference>
<dbReference type="GO" id="GO:0046872">
    <property type="term" value="F:metal ion binding"/>
    <property type="evidence" value="ECO:0007669"/>
    <property type="project" value="UniProtKB-KW"/>
</dbReference>
<evidence type="ECO:0000256" key="5">
    <source>
        <dbReference type="ARBA" id="ARBA00022842"/>
    </source>
</evidence>
<evidence type="ECO:0000256" key="1">
    <source>
        <dbReference type="ARBA" id="ARBA00022490"/>
    </source>
</evidence>
<evidence type="ECO:0000313" key="10">
    <source>
        <dbReference type="EMBL" id="NER30645.1"/>
    </source>
</evidence>
<sequence>MNNCSSSVTALVLAGGKSSRMGQDKALISWEGIPMLTRVTQTAATCCQQVYIMTPWPSRYRAVVSECCQFLEESNPGQGPLAALAQGFTQISGKSSSDWILLLACDLPCLQTRLIQTWISHLNELAPETKALVPQQQGRWEPLCGFYRLGAQPNLQHFIQQGGRSFQVWLSQLPAKPLPVGITEAKMLFNCNTPEDLPPCKISTLD</sequence>
<dbReference type="HAMAP" id="MF_00316">
    <property type="entry name" value="MobA"/>
    <property type="match status" value="1"/>
</dbReference>
<comment type="caution">
    <text evidence="10">The sequence shown here is derived from an EMBL/GenBank/DDBJ whole genome shotgun (WGS) entry which is preliminary data.</text>
</comment>
<keyword evidence="3 8" id="KW-0479">Metal-binding</keyword>
<dbReference type="SUPFAM" id="SSF53448">
    <property type="entry name" value="Nucleotide-diphospho-sugar transferases"/>
    <property type="match status" value="1"/>
</dbReference>
<feature type="binding site" evidence="8">
    <location>
        <position position="106"/>
    </location>
    <ligand>
        <name>GTP</name>
        <dbReference type="ChEBI" id="CHEBI:37565"/>
    </ligand>
</feature>
<keyword evidence="10" id="KW-0548">Nucleotidyltransferase</keyword>
<protein>
    <recommendedName>
        <fullName evidence="8">Probable molybdenum cofactor guanylyltransferase</fullName>
        <shortName evidence="8">MoCo guanylyltransferase</shortName>
        <ecNumber evidence="8">2.7.7.77</ecNumber>
    </recommendedName>
    <alternativeName>
        <fullName evidence="8">GTP:molybdopterin guanylyltransferase</fullName>
    </alternativeName>
    <alternativeName>
        <fullName evidence="8">Mo-MPT guanylyltransferase</fullName>
    </alternativeName>
    <alternativeName>
        <fullName evidence="8">Molybdopterin guanylyltransferase</fullName>
    </alternativeName>
    <alternativeName>
        <fullName evidence="8">Molybdopterin-guanine dinucleotide synthase</fullName>
        <shortName evidence="8">MGD synthase</shortName>
    </alternativeName>
</protein>
<gene>
    <name evidence="8" type="primary">mobA</name>
    <name evidence="10" type="ORF">F6J89_24265</name>
</gene>
<keyword evidence="4 8" id="KW-0547">Nucleotide-binding</keyword>
<dbReference type="PANTHER" id="PTHR19136:SF81">
    <property type="entry name" value="MOLYBDENUM COFACTOR GUANYLYLTRANSFERASE"/>
    <property type="match status" value="1"/>
</dbReference>
<comment type="function">
    <text evidence="8">Transfers a GMP moiety from GTP to Mo-molybdopterin (Mo-MPT) cofactor (Moco or molybdenum cofactor) to form Mo-molybdopterin guanine dinucleotide (Mo-MGD) cofactor.</text>
</comment>
<comment type="subcellular location">
    <subcellularLocation>
        <location evidence="8">Cytoplasm</location>
    </subcellularLocation>
</comment>